<keyword evidence="1" id="KW-0812">Transmembrane</keyword>
<dbReference type="EMBL" id="RCSS01000006">
    <property type="protein sequence ID" value="RVD93443.1"/>
    <property type="molecule type" value="Genomic_DNA"/>
</dbReference>
<name>A0A437AQZ7_9MICR</name>
<dbReference type="GO" id="GO:0004843">
    <property type="term" value="F:cysteine-type deubiquitinase activity"/>
    <property type="evidence" value="ECO:0007669"/>
    <property type="project" value="InterPro"/>
</dbReference>
<dbReference type="SUPFAM" id="SSF54001">
    <property type="entry name" value="Cysteine proteinases"/>
    <property type="match status" value="1"/>
</dbReference>
<keyword evidence="1" id="KW-0472">Membrane</keyword>
<keyword evidence="4" id="KW-1185">Reference proteome</keyword>
<dbReference type="AlphaFoldDB" id="A0A437AQZ7"/>
<dbReference type="GO" id="GO:0016579">
    <property type="term" value="P:protein deubiquitination"/>
    <property type="evidence" value="ECO:0007669"/>
    <property type="project" value="InterPro"/>
</dbReference>
<dbReference type="InterPro" id="IPR038765">
    <property type="entry name" value="Papain-like_cys_pep_sf"/>
</dbReference>
<feature type="transmembrane region" description="Helical" evidence="1">
    <location>
        <begin position="6"/>
        <end position="26"/>
    </location>
</feature>
<dbReference type="Pfam" id="PF00443">
    <property type="entry name" value="UCH"/>
    <property type="match status" value="1"/>
</dbReference>
<feature type="domain" description="Peptidase C19 ubiquitin carboxyl-terminal hydrolase" evidence="2">
    <location>
        <begin position="39"/>
        <end position="296"/>
    </location>
</feature>
<dbReference type="Gene3D" id="3.90.70.10">
    <property type="entry name" value="Cysteine proteinases"/>
    <property type="match status" value="1"/>
</dbReference>
<evidence type="ECO:0000259" key="2">
    <source>
        <dbReference type="Pfam" id="PF00443"/>
    </source>
</evidence>
<evidence type="ECO:0000313" key="4">
    <source>
        <dbReference type="Proteomes" id="UP000282876"/>
    </source>
</evidence>
<gene>
    <name evidence="3" type="ORF">TUBRATIS_000240</name>
</gene>
<evidence type="ECO:0000313" key="3">
    <source>
        <dbReference type="EMBL" id="RVD93443.1"/>
    </source>
</evidence>
<accession>A0A437AQZ7</accession>
<organism evidence="3 4">
    <name type="scientific">Tubulinosema ratisbonensis</name>
    <dbReference type="NCBI Taxonomy" id="291195"/>
    <lineage>
        <taxon>Eukaryota</taxon>
        <taxon>Fungi</taxon>
        <taxon>Fungi incertae sedis</taxon>
        <taxon>Microsporidia</taxon>
        <taxon>Tubulinosematoidea</taxon>
        <taxon>Tubulinosematidae</taxon>
        <taxon>Tubulinosema</taxon>
    </lineage>
</organism>
<proteinExistence type="predicted"/>
<keyword evidence="1" id="KW-1133">Transmembrane helix</keyword>
<dbReference type="VEuPathDB" id="MicrosporidiaDB:TUBRATIS_000240"/>
<dbReference type="Proteomes" id="UP000282876">
    <property type="component" value="Unassembled WGS sequence"/>
</dbReference>
<reference evidence="3 4" key="1">
    <citation type="submission" date="2018-10" db="EMBL/GenBank/DDBJ databases">
        <title>Draft genome sequence of the microsporidian Tubulinosema ratisbonensis.</title>
        <authorList>
            <person name="Polonais V."/>
            <person name="Peyretaillade E."/>
            <person name="Niehus S."/>
            <person name="Wawrzyniak I."/>
            <person name="Franchet A."/>
            <person name="Gaspin C."/>
            <person name="Reichstadt M."/>
            <person name="Belser C."/>
            <person name="Labadie K."/>
            <person name="Delbac F."/>
            <person name="Ferrandon D."/>
        </authorList>
    </citation>
    <scope>NUCLEOTIDE SEQUENCE [LARGE SCALE GENOMIC DNA]</scope>
    <source>
        <strain evidence="3 4">Franzen</strain>
    </source>
</reference>
<comment type="caution">
    <text evidence="3">The sequence shown here is derived from an EMBL/GenBank/DDBJ whole genome shotgun (WGS) entry which is preliminary data.</text>
</comment>
<dbReference type="InterPro" id="IPR001394">
    <property type="entry name" value="Peptidase_C19_UCH"/>
</dbReference>
<evidence type="ECO:0000256" key="1">
    <source>
        <dbReference type="SAM" id="Phobius"/>
    </source>
</evidence>
<protein>
    <recommendedName>
        <fullName evidence="2">Peptidase C19 ubiquitin carboxyl-terminal hydrolase domain-containing protein</fullName>
    </recommendedName>
</protein>
<dbReference type="OrthoDB" id="2020758at2759"/>
<sequence>MVVDTILSVWLLSCVLAILITIFIRIRRKINKSKLLLPRGIENKNCSSFFNSVMQTFASLECFFNYLKKSNQKNDSLTKSIYEFLKEIRENGLPIDNREYYKKIMSHLNEKEYFEFNEENCAEELFSCIIYQLFDEELKYKNIKIYDSKDISRKLIERIQIESRIFNLFGIAKYKNKHSIVFSMFSPGFNTINGSLDEYHRRHDKDILPDWDLLEFYILPQYCFIAYTSDFLNVKKLKLDDENDVIIKNKIYKLVSAGLFSQSLINKGKYMSLSKRDISFYLFDDENVKEVISKNQININAELVYSVHELQNGKTE</sequence>